<evidence type="ECO:0000313" key="2">
    <source>
        <dbReference type="EMBL" id="WYN05129.1"/>
    </source>
</evidence>
<sequence>MGMPMLDLTKSLELNLEKAGIFTPPIMAVKLAVDKSGSMSDEFACGWVQDTIDLFLAAAMKFDDDGKMEIGFFNTKFDQTRDVTIDDAHTYIRKERIYAEGGTNFAGAIKAFKGSNTPKRGLFGFGKAKPATPVYLALITDGANNDKSEFEAQLDSLENTFVQIVAIGHGCDTRYLDMIAKKYDTVEVLYIRDPKAVDQNKFYELLLNEEFKAFAEK</sequence>
<dbReference type="InterPro" id="IPR036465">
    <property type="entry name" value="vWFA_dom_sf"/>
</dbReference>
<keyword evidence="3" id="KW-1185">Reference proteome</keyword>
<dbReference type="Proteomes" id="UP001447006">
    <property type="component" value="Segment"/>
</dbReference>
<evidence type="ECO:0000313" key="3">
    <source>
        <dbReference type="Proteomes" id="UP001447006"/>
    </source>
</evidence>
<proteinExistence type="predicted"/>
<dbReference type="PROSITE" id="PS50234">
    <property type="entry name" value="VWFA"/>
    <property type="match status" value="1"/>
</dbReference>
<dbReference type="SUPFAM" id="SSF53300">
    <property type="entry name" value="vWA-like"/>
    <property type="match status" value="1"/>
</dbReference>
<gene>
    <name evidence="2" type="ORF">ISREJYDI_CDS0168</name>
</gene>
<organism evidence="2 3">
    <name type="scientific">Pseudomonas phage UNO-G1W1</name>
    <dbReference type="NCBI Taxonomy" id="3136609"/>
    <lineage>
        <taxon>Viruses</taxon>
        <taxon>Duplodnaviria</taxon>
        <taxon>Heunggongvirae</taxon>
        <taxon>Uroviricota</taxon>
        <taxon>Caudoviricetes</taxon>
        <taxon>Vandenendeviridae</taxon>
        <taxon>Gorskivirinae</taxon>
        <taxon>Omahavirus</taxon>
        <taxon>Omahavirus UNOG1W1</taxon>
    </lineage>
</organism>
<dbReference type="InterPro" id="IPR002035">
    <property type="entry name" value="VWF_A"/>
</dbReference>
<dbReference type="Pfam" id="PF10138">
    <property type="entry name" value="vWA-TerF-like"/>
    <property type="match status" value="1"/>
</dbReference>
<accession>A0AAX4MVL2</accession>
<dbReference type="EMBL" id="PP551948">
    <property type="protein sequence ID" value="WYN05129.1"/>
    <property type="molecule type" value="Genomic_DNA"/>
</dbReference>
<dbReference type="Gene3D" id="3.40.50.410">
    <property type="entry name" value="von Willebrand factor, type A domain"/>
    <property type="match status" value="1"/>
</dbReference>
<name>A0AAX4MVL2_9CAUD</name>
<dbReference type="SMART" id="SM00327">
    <property type="entry name" value="VWA"/>
    <property type="match status" value="1"/>
</dbReference>
<feature type="domain" description="VWFA" evidence="1">
    <location>
        <begin position="28"/>
        <end position="206"/>
    </location>
</feature>
<protein>
    <recommendedName>
        <fullName evidence="1">VWFA domain-containing protein</fullName>
    </recommendedName>
</protein>
<dbReference type="InterPro" id="IPR019303">
    <property type="entry name" value="vWA_TerF_C"/>
</dbReference>
<reference evidence="2 3" key="1">
    <citation type="submission" date="2024-03" db="EMBL/GenBank/DDBJ databases">
        <title>Complete Genome Sequence of a Pseudomonas fluorescens Bacteriophage UNO-G1W1 isolated from freshwater ice in Nebraska.</title>
        <authorList>
            <person name="Neville A.J."/>
            <person name="Schulze T.T."/>
            <person name="Davis P.H."/>
        </authorList>
    </citation>
    <scope>NUCLEOTIDE SEQUENCE [LARGE SCALE GENOMIC DNA]</scope>
</reference>
<evidence type="ECO:0000259" key="1">
    <source>
        <dbReference type="PROSITE" id="PS50234"/>
    </source>
</evidence>